<sequence length="104" mass="11238">MATYSELYDLRENAAMLEKIEVACWIQADIIRSEGVVTTNHAERLAWAAKVYADPKNEAYRMLPQLVAQNKSASIAQIIGAGDAAIQANVSNAVDLFAVADATP</sequence>
<proteinExistence type="predicted"/>
<dbReference type="EMBL" id="MT142898">
    <property type="protein sequence ID" value="QJA90226.1"/>
    <property type="molecule type" value="Genomic_DNA"/>
</dbReference>
<dbReference type="AlphaFoldDB" id="A0A6M3L653"/>
<protein>
    <submittedName>
        <fullName evidence="1">Uncharacterized protein</fullName>
    </submittedName>
</protein>
<evidence type="ECO:0000313" key="1">
    <source>
        <dbReference type="EMBL" id="QJA90226.1"/>
    </source>
</evidence>
<reference evidence="1" key="1">
    <citation type="submission" date="2020-03" db="EMBL/GenBank/DDBJ databases">
        <title>The deep terrestrial virosphere.</title>
        <authorList>
            <person name="Holmfeldt K."/>
            <person name="Nilsson E."/>
            <person name="Simone D."/>
            <person name="Lopez-Fernandez M."/>
            <person name="Wu X."/>
            <person name="de Brujin I."/>
            <person name="Lundin D."/>
            <person name="Andersson A."/>
            <person name="Bertilsson S."/>
            <person name="Dopson M."/>
        </authorList>
    </citation>
    <scope>NUCLEOTIDE SEQUENCE</scope>
    <source>
        <strain evidence="1">MM415B02422</strain>
    </source>
</reference>
<accession>A0A6M3L653</accession>
<gene>
    <name evidence="1" type="ORF">MM415B02422_0012</name>
</gene>
<organism evidence="1">
    <name type="scientific">viral metagenome</name>
    <dbReference type="NCBI Taxonomy" id="1070528"/>
    <lineage>
        <taxon>unclassified sequences</taxon>
        <taxon>metagenomes</taxon>
        <taxon>organismal metagenomes</taxon>
    </lineage>
</organism>
<name>A0A6M3L653_9ZZZZ</name>